<dbReference type="Pfam" id="PF09561">
    <property type="entry name" value="RE_HpaII"/>
    <property type="match status" value="1"/>
</dbReference>
<keyword evidence="1" id="KW-0378">Hydrolase</keyword>
<sequence>MLRGNIGEWSEMYVLLRLLADGKIYAADDNLNKLKDIYFPIIKIIREEMKGEVKEYNTGEEIKIYLNGLEIDNIPSTIFCEEAHSLLNTIQNGKAKGAFSVERTERFMNRIGCLKLSASSRDKSDITLKIIDINTGHSPTIGFSIKSELGSAPTLLNAGKTTNFIYKIIHQYTNIIRETNDIYKVSSNKKHINVRGRIENIIKNNGTIKYIKMQNKTFKDNLILIDSRMDELIAQTLLYFYKDGISNCNDMIKKLEEENPMKYGNVNAYSYKFKKFLTSVALGMRPATEWDGIDEASGGYIIVTREGNVLAYHIYNRNYFENYLLNNTKYETASTSRHDFGELYEENGETHIKLNLQIRFK</sequence>
<evidence type="ECO:0000313" key="2">
    <source>
        <dbReference type="Proteomes" id="UP000432715"/>
    </source>
</evidence>
<dbReference type="OrthoDB" id="1551452at2"/>
<reference evidence="1 2" key="1">
    <citation type="submission" date="2019-10" db="EMBL/GenBank/DDBJ databases">
        <title>Alkaliphilus serpentinus sp. nov. and Alkaliphilus pronyensis sp. nov., two novel anaerobic alkaliphilic species isolated from the serpentinized-hosted hydrothermal field of the Prony Bay (New Caledonia).</title>
        <authorList>
            <person name="Postec A."/>
        </authorList>
    </citation>
    <scope>NUCLEOTIDE SEQUENCE [LARGE SCALE GENOMIC DNA]</scope>
    <source>
        <strain evidence="1 2">LacV</strain>
    </source>
</reference>
<keyword evidence="1" id="KW-0540">Nuclease</keyword>
<comment type="caution">
    <text evidence="1">The sequence shown here is derived from an EMBL/GenBank/DDBJ whole genome shotgun (WGS) entry which is preliminary data.</text>
</comment>
<dbReference type="InterPro" id="IPR019062">
    <property type="entry name" value="Restrct_endonuc_II_HpaII"/>
</dbReference>
<proteinExistence type="predicted"/>
<protein>
    <submittedName>
        <fullName evidence="1">HpaII family restriction endonuclease</fullName>
    </submittedName>
</protein>
<evidence type="ECO:0000313" key="1">
    <source>
        <dbReference type="EMBL" id="KAB3529986.1"/>
    </source>
</evidence>
<keyword evidence="1" id="KW-0255">Endonuclease</keyword>
<dbReference type="RefSeq" id="WP_151862300.1">
    <property type="nucleotide sequence ID" value="NZ_WBZC01000075.1"/>
</dbReference>
<keyword evidence="2" id="KW-1185">Reference proteome</keyword>
<gene>
    <name evidence="1" type="ORF">F8154_14330</name>
</gene>
<dbReference type="AlphaFoldDB" id="A0A6I0F4F5"/>
<dbReference type="GO" id="GO:0004519">
    <property type="term" value="F:endonuclease activity"/>
    <property type="evidence" value="ECO:0007669"/>
    <property type="project" value="UniProtKB-KW"/>
</dbReference>
<dbReference type="Proteomes" id="UP000432715">
    <property type="component" value="Unassembled WGS sequence"/>
</dbReference>
<organism evidence="1 2">
    <name type="scientific">Alkaliphilus pronyensis</name>
    <dbReference type="NCBI Taxonomy" id="1482732"/>
    <lineage>
        <taxon>Bacteria</taxon>
        <taxon>Bacillati</taxon>
        <taxon>Bacillota</taxon>
        <taxon>Clostridia</taxon>
        <taxon>Peptostreptococcales</taxon>
        <taxon>Natronincolaceae</taxon>
        <taxon>Alkaliphilus</taxon>
    </lineage>
</organism>
<dbReference type="EMBL" id="WBZC01000075">
    <property type="protein sequence ID" value="KAB3529986.1"/>
    <property type="molecule type" value="Genomic_DNA"/>
</dbReference>
<accession>A0A6I0F4F5</accession>
<name>A0A6I0F4F5_9FIRM</name>